<feature type="transmembrane region" description="Helical" evidence="1">
    <location>
        <begin position="45"/>
        <end position="65"/>
    </location>
</feature>
<feature type="transmembrane region" description="Helical" evidence="1">
    <location>
        <begin position="77"/>
        <end position="100"/>
    </location>
</feature>
<keyword evidence="1" id="KW-0472">Membrane</keyword>
<protein>
    <submittedName>
        <fullName evidence="2">Uncharacterized protein</fullName>
    </submittedName>
</protein>
<evidence type="ECO:0000256" key="1">
    <source>
        <dbReference type="SAM" id="Phobius"/>
    </source>
</evidence>
<dbReference type="eggNOG" id="COG3302">
    <property type="taxonomic scope" value="Bacteria"/>
</dbReference>
<dbReference type="Proteomes" id="UP000004947">
    <property type="component" value="Unassembled WGS sequence"/>
</dbReference>
<keyword evidence="1" id="KW-0812">Transmembrane</keyword>
<dbReference type="AlphaFoldDB" id="A6DH70"/>
<dbReference type="EMBL" id="ABCK01000003">
    <property type="protein sequence ID" value="EDM28953.1"/>
    <property type="molecule type" value="Genomic_DNA"/>
</dbReference>
<dbReference type="STRING" id="313628.LNTAR_14092"/>
<gene>
    <name evidence="2" type="ORF">LNTAR_14092</name>
</gene>
<keyword evidence="3" id="KW-1185">Reference proteome</keyword>
<comment type="caution">
    <text evidence="2">The sequence shown here is derived from an EMBL/GenBank/DDBJ whole genome shotgun (WGS) entry which is preliminary data.</text>
</comment>
<keyword evidence="1" id="KW-1133">Transmembrane helix</keyword>
<accession>A6DH70</accession>
<name>A6DH70_9BACT</name>
<proteinExistence type="predicted"/>
<reference evidence="2 3" key="1">
    <citation type="journal article" date="2010" name="J. Bacteriol.">
        <title>Genome sequence of Lentisphaera araneosa HTCC2155T, the type species of the order Lentisphaerales in the phylum Lentisphaerae.</title>
        <authorList>
            <person name="Thrash J.C."/>
            <person name="Cho J.C."/>
            <person name="Vergin K.L."/>
            <person name="Morris R.M."/>
            <person name="Giovannoni S.J."/>
        </authorList>
    </citation>
    <scope>NUCLEOTIDE SEQUENCE [LARGE SCALE GENOMIC DNA]</scope>
    <source>
        <strain evidence="2 3">HTCC2155</strain>
    </source>
</reference>
<evidence type="ECO:0000313" key="2">
    <source>
        <dbReference type="EMBL" id="EDM28953.1"/>
    </source>
</evidence>
<evidence type="ECO:0000313" key="3">
    <source>
        <dbReference type="Proteomes" id="UP000004947"/>
    </source>
</evidence>
<sequence length="113" mass="12575">MIVIASFAKMAWEGAIFRHLKSKTYSMEKRSAMLMTNHLLTATRLRYLTGFVGGVLLPMFLYSMSQENLVGLGHLQNMLLVAGGIFVLTLVGELSERFLFFAAIVSKKMPGDV</sequence>
<organism evidence="2 3">
    <name type="scientific">Lentisphaera araneosa HTCC2155</name>
    <dbReference type="NCBI Taxonomy" id="313628"/>
    <lineage>
        <taxon>Bacteria</taxon>
        <taxon>Pseudomonadati</taxon>
        <taxon>Lentisphaerota</taxon>
        <taxon>Lentisphaeria</taxon>
        <taxon>Lentisphaerales</taxon>
        <taxon>Lentisphaeraceae</taxon>
        <taxon>Lentisphaera</taxon>
    </lineage>
</organism>